<keyword evidence="2" id="KW-1185">Reference proteome</keyword>
<sequence>MKLNVVARLFVGLGAIFTSTCSIAQQKQPNIIFVFPDQMRGEAMGFEDEVLVKTPSLDQFKSEAVNFTQAIANYPVCSPTRAMIFSGLYPIKNKVTLNVNSETEKYGVELQKDAVCWSDILASNGYDLGYVGKWHLDSPREPYIKCKNNVGKMKWNEWCSPDRRHGFSYWHAYGTYDYHLNPMYWDTDSPRNGFKFYNEWGPIHEANKAIEYIKNTEGKYRDGSKPFALVVSINPPHTPYSQVPQKYKDIYKDLDVEKLCTKPSIEAKGTKWGDHYRRNIKNYYACISGVDEQFGRILKSLKDQGIDDNTIVVFTSDHGDCMGIHEKITKNNWFEESMRVPFIVKVPGVTEGDDVDYQLGSLDIYPTLLGLLGMADKVPSNLKGYDYTSVIHGEKAKDAPSHQWYMRMVYGTHKKGSRGVRNERYTFVINRMKGEGQKILLYDRKKDPFQMKNIADKNKRIVRKMETILREDLKKYNDPFVIK</sequence>
<dbReference type="EMBL" id="CP081303">
    <property type="protein sequence ID" value="QZE13402.1"/>
    <property type="molecule type" value="Genomic_DNA"/>
</dbReference>
<organism evidence="1 2">
    <name type="scientific">Halosquirtibacter laminarini</name>
    <dbReference type="NCBI Taxonomy" id="3374600"/>
    <lineage>
        <taxon>Bacteria</taxon>
        <taxon>Pseudomonadati</taxon>
        <taxon>Bacteroidota</taxon>
        <taxon>Bacteroidia</taxon>
        <taxon>Marinilabiliales</taxon>
        <taxon>Prolixibacteraceae</taxon>
        <taxon>Halosquirtibacter</taxon>
    </lineage>
</organism>
<evidence type="ECO:0000313" key="2">
    <source>
        <dbReference type="Proteomes" id="UP000826212"/>
    </source>
</evidence>
<dbReference type="Proteomes" id="UP000826212">
    <property type="component" value="Chromosome"/>
</dbReference>
<reference evidence="1" key="1">
    <citation type="submission" date="2021-08" db="EMBL/GenBank/DDBJ databases">
        <title>Novel anaerobic bacterium isolated from sea squirt in East Sea, Republic of Korea.</title>
        <authorList>
            <person name="Nguyen T.H."/>
            <person name="Li Z."/>
            <person name="Lee Y.-J."/>
            <person name="Ko J."/>
            <person name="Kim S.-G."/>
        </authorList>
    </citation>
    <scope>NUCLEOTIDE SEQUENCE</scope>
    <source>
        <strain evidence="1">KCTC 25031</strain>
    </source>
</reference>
<protein>
    <submittedName>
        <fullName evidence="1">Sulfatase-like hydrolase/transferase</fullName>
    </submittedName>
</protein>
<proteinExistence type="predicted"/>
<name>A0AC61NCX5_9BACT</name>
<accession>A0AC61NCX5</accession>
<gene>
    <name evidence="1" type="ORF">K4L44_12510</name>
</gene>
<evidence type="ECO:0000313" key="1">
    <source>
        <dbReference type="EMBL" id="QZE13402.1"/>
    </source>
</evidence>